<dbReference type="EMBL" id="LAZR01021156">
    <property type="protein sequence ID" value="KKL86298.1"/>
    <property type="molecule type" value="Genomic_DNA"/>
</dbReference>
<comment type="caution">
    <text evidence="1">The sequence shown here is derived from an EMBL/GenBank/DDBJ whole genome shotgun (WGS) entry which is preliminary data.</text>
</comment>
<gene>
    <name evidence="1" type="ORF">LCGC14_1946110</name>
</gene>
<name>A0A0F9FJ67_9ZZZZ</name>
<accession>A0A0F9FJ67</accession>
<organism evidence="1">
    <name type="scientific">marine sediment metagenome</name>
    <dbReference type="NCBI Taxonomy" id="412755"/>
    <lineage>
        <taxon>unclassified sequences</taxon>
        <taxon>metagenomes</taxon>
        <taxon>ecological metagenomes</taxon>
    </lineage>
</organism>
<sequence length="79" mass="8636">MADDAWMEECLVGISKIGEQEIQFASEIETSDFDIGEKDIEGIVLVNGGRVTKWTPEGDTSVTFEAYPLESGAGRGFFD</sequence>
<evidence type="ECO:0000313" key="1">
    <source>
        <dbReference type="EMBL" id="KKL86298.1"/>
    </source>
</evidence>
<reference evidence="1" key="1">
    <citation type="journal article" date="2015" name="Nature">
        <title>Complex archaea that bridge the gap between prokaryotes and eukaryotes.</title>
        <authorList>
            <person name="Spang A."/>
            <person name="Saw J.H."/>
            <person name="Jorgensen S.L."/>
            <person name="Zaremba-Niedzwiedzka K."/>
            <person name="Martijn J."/>
            <person name="Lind A.E."/>
            <person name="van Eijk R."/>
            <person name="Schleper C."/>
            <person name="Guy L."/>
            <person name="Ettema T.J."/>
        </authorList>
    </citation>
    <scope>NUCLEOTIDE SEQUENCE</scope>
</reference>
<proteinExistence type="predicted"/>
<protein>
    <submittedName>
        <fullName evidence="1">Uncharacterized protein</fullName>
    </submittedName>
</protein>
<dbReference type="AlphaFoldDB" id="A0A0F9FJ67"/>